<reference evidence="2 3" key="1">
    <citation type="submission" date="2013-12" db="EMBL/GenBank/DDBJ databases">
        <authorList>
            <consortium name="DOE Joint Genome Institute"/>
            <person name="Kappler U."/>
            <person name="Huntemann M."/>
            <person name="Han J."/>
            <person name="Chen A."/>
            <person name="Kyrpides N."/>
            <person name="Mavromatis K."/>
            <person name="Markowitz V."/>
            <person name="Palaniappan K."/>
            <person name="Ivanova N."/>
            <person name="Schaumberg A."/>
            <person name="Pati A."/>
            <person name="Liolios K."/>
            <person name="Nordberg H.P."/>
            <person name="Cantor M.N."/>
            <person name="Hua S.X."/>
            <person name="Woyke T."/>
        </authorList>
    </citation>
    <scope>NUCLEOTIDE SEQUENCE [LARGE SCALE GENOMIC DNA]</scope>
    <source>
        <strain evidence="3">AL2</strain>
    </source>
</reference>
<dbReference type="InParanoid" id="W0DT46"/>
<protein>
    <submittedName>
        <fullName evidence="2">Deacylase</fullName>
    </submittedName>
</protein>
<dbReference type="HOGENOM" id="CLU_1250159_0_0_6"/>
<keyword evidence="1" id="KW-0732">Signal</keyword>
<dbReference type="OrthoDB" id="6119438at2"/>
<dbReference type="AlphaFoldDB" id="W0DT46"/>
<dbReference type="InterPro" id="IPR018550">
    <property type="entry name" value="Lipid-A_deacylase-rel"/>
</dbReference>
<name>W0DT46_9GAMM</name>
<dbReference type="Gene3D" id="2.40.160.20">
    <property type="match status" value="1"/>
</dbReference>
<dbReference type="KEGG" id="tao:THIAE_08375"/>
<gene>
    <name evidence="2" type="ORF">THIAE_08375</name>
</gene>
<evidence type="ECO:0000313" key="3">
    <source>
        <dbReference type="Proteomes" id="UP000005380"/>
    </source>
</evidence>
<feature type="signal peptide" evidence="1">
    <location>
        <begin position="1"/>
        <end position="31"/>
    </location>
</feature>
<dbReference type="RefSeq" id="WP_006460765.1">
    <property type="nucleotide sequence ID" value="NZ_CP007030.1"/>
</dbReference>
<evidence type="ECO:0000256" key="1">
    <source>
        <dbReference type="SAM" id="SignalP"/>
    </source>
</evidence>
<dbReference type="STRING" id="717772.THIAE_08375"/>
<dbReference type="EMBL" id="CP007030">
    <property type="protein sequence ID" value="AHF01770.1"/>
    <property type="molecule type" value="Genomic_DNA"/>
</dbReference>
<proteinExistence type="predicted"/>
<organism evidence="2 3">
    <name type="scientific">Thiomicrospira aerophila AL3</name>
    <dbReference type="NCBI Taxonomy" id="717772"/>
    <lineage>
        <taxon>Bacteria</taxon>
        <taxon>Pseudomonadati</taxon>
        <taxon>Pseudomonadota</taxon>
        <taxon>Gammaproteobacteria</taxon>
        <taxon>Thiotrichales</taxon>
        <taxon>Piscirickettsiaceae</taxon>
        <taxon>Thiomicrospira</taxon>
    </lineage>
</organism>
<dbReference type="Pfam" id="PF09411">
    <property type="entry name" value="PagL"/>
    <property type="match status" value="1"/>
</dbReference>
<keyword evidence="3" id="KW-1185">Reference proteome</keyword>
<sequence length="221" mass="24181">MANPNIASRARPLTSLAIGVALSLSPLAVYAESAAGSLWRGATYAAIAGLAYTNPFNADQFNLSAGAFDEHDALQLEINFRYNLGEGRAIFSQSQLTPFVDLGYASWQEVLNGIDMVNRGNAFTVAAGVRLAFPTFAYIIDFADARIGVGILAPSYFENDKGERRDFGGPFSFTEELAVGGYFSEKQAWEWRLAVQHYSNHNIYTQNAGMDFIKLGLGYNY</sequence>
<feature type="chain" id="PRO_5004787230" evidence="1">
    <location>
        <begin position="32"/>
        <end position="221"/>
    </location>
</feature>
<dbReference type="Proteomes" id="UP000005380">
    <property type="component" value="Chromosome"/>
</dbReference>
<accession>W0DT46</accession>
<evidence type="ECO:0000313" key="2">
    <source>
        <dbReference type="EMBL" id="AHF01770.1"/>
    </source>
</evidence>